<proteinExistence type="predicted"/>
<sequence>MADYYRQAPFFRSSAEDVLRDIVVGGEPDVLSIRRRSEITLQCPPSGTVLDYRERSELESGRRWTRWSSGRVAWRRPASVSCAIE</sequence>
<reference evidence="1 2" key="1">
    <citation type="journal article" date="2019" name="Commun. Biol.">
        <title>The bagworm genome reveals a unique fibroin gene that provides high tensile strength.</title>
        <authorList>
            <person name="Kono N."/>
            <person name="Nakamura H."/>
            <person name="Ohtoshi R."/>
            <person name="Tomita M."/>
            <person name="Numata K."/>
            <person name="Arakawa K."/>
        </authorList>
    </citation>
    <scope>NUCLEOTIDE SEQUENCE [LARGE SCALE GENOMIC DNA]</scope>
</reference>
<organism evidence="1 2">
    <name type="scientific">Eumeta variegata</name>
    <name type="common">Bagworm moth</name>
    <name type="synonym">Eumeta japonica</name>
    <dbReference type="NCBI Taxonomy" id="151549"/>
    <lineage>
        <taxon>Eukaryota</taxon>
        <taxon>Metazoa</taxon>
        <taxon>Ecdysozoa</taxon>
        <taxon>Arthropoda</taxon>
        <taxon>Hexapoda</taxon>
        <taxon>Insecta</taxon>
        <taxon>Pterygota</taxon>
        <taxon>Neoptera</taxon>
        <taxon>Endopterygota</taxon>
        <taxon>Lepidoptera</taxon>
        <taxon>Glossata</taxon>
        <taxon>Ditrysia</taxon>
        <taxon>Tineoidea</taxon>
        <taxon>Psychidae</taxon>
        <taxon>Oiketicinae</taxon>
        <taxon>Eumeta</taxon>
    </lineage>
</organism>
<dbReference type="AlphaFoldDB" id="A0A4C1XI63"/>
<comment type="caution">
    <text evidence="1">The sequence shown here is derived from an EMBL/GenBank/DDBJ whole genome shotgun (WGS) entry which is preliminary data.</text>
</comment>
<keyword evidence="2" id="KW-1185">Reference proteome</keyword>
<evidence type="ECO:0000313" key="2">
    <source>
        <dbReference type="Proteomes" id="UP000299102"/>
    </source>
</evidence>
<accession>A0A4C1XI63</accession>
<evidence type="ECO:0000313" key="1">
    <source>
        <dbReference type="EMBL" id="GBP62184.1"/>
    </source>
</evidence>
<dbReference type="Proteomes" id="UP000299102">
    <property type="component" value="Unassembled WGS sequence"/>
</dbReference>
<name>A0A4C1XI63_EUMVA</name>
<gene>
    <name evidence="1" type="ORF">EVAR_42501_1</name>
</gene>
<protein>
    <submittedName>
        <fullName evidence="1">Uncharacterized protein</fullName>
    </submittedName>
</protein>
<dbReference type="EMBL" id="BGZK01000834">
    <property type="protein sequence ID" value="GBP62184.1"/>
    <property type="molecule type" value="Genomic_DNA"/>
</dbReference>